<keyword evidence="3" id="KW-0547">Nucleotide-binding</keyword>
<dbReference type="Pfam" id="PF00005">
    <property type="entry name" value="ABC_tran"/>
    <property type="match status" value="1"/>
</dbReference>
<evidence type="ECO:0000256" key="2">
    <source>
        <dbReference type="ARBA" id="ARBA00022448"/>
    </source>
</evidence>
<dbReference type="Proteomes" id="UP001157109">
    <property type="component" value="Unassembled WGS sequence"/>
</dbReference>
<evidence type="ECO:0000256" key="5">
    <source>
        <dbReference type="SAM" id="Phobius"/>
    </source>
</evidence>
<evidence type="ECO:0000313" key="7">
    <source>
        <dbReference type="EMBL" id="GMA21205.1"/>
    </source>
</evidence>
<proteinExistence type="inferred from homology"/>
<keyword evidence="5" id="KW-1133">Transmembrane helix</keyword>
<dbReference type="PROSITE" id="PS00211">
    <property type="entry name" value="ABC_TRANSPORTER_1"/>
    <property type="match status" value="1"/>
</dbReference>
<comment type="similarity">
    <text evidence="1">Belongs to the ABC transporter superfamily.</text>
</comment>
<keyword evidence="5" id="KW-0472">Membrane</keyword>
<dbReference type="SUPFAM" id="SSF52540">
    <property type="entry name" value="P-loop containing nucleoside triphosphate hydrolases"/>
    <property type="match status" value="1"/>
</dbReference>
<dbReference type="PROSITE" id="PS50893">
    <property type="entry name" value="ABC_TRANSPORTER_2"/>
    <property type="match status" value="1"/>
</dbReference>
<dbReference type="EMBL" id="BSUJ01000001">
    <property type="protein sequence ID" value="GMA21205.1"/>
    <property type="molecule type" value="Genomic_DNA"/>
</dbReference>
<dbReference type="InterPro" id="IPR003439">
    <property type="entry name" value="ABC_transporter-like_ATP-bd"/>
</dbReference>
<dbReference type="InterPro" id="IPR003593">
    <property type="entry name" value="AAA+_ATPase"/>
</dbReference>
<dbReference type="Gene3D" id="2.60.120.260">
    <property type="entry name" value="Galactose-binding domain-like"/>
    <property type="match status" value="1"/>
</dbReference>
<evidence type="ECO:0000256" key="4">
    <source>
        <dbReference type="ARBA" id="ARBA00022840"/>
    </source>
</evidence>
<accession>A0ABQ6HRV9</accession>
<dbReference type="PANTHER" id="PTHR43335">
    <property type="entry name" value="ABC TRANSPORTER, ATP-BINDING PROTEIN"/>
    <property type="match status" value="1"/>
</dbReference>
<evidence type="ECO:0000259" key="6">
    <source>
        <dbReference type="PROSITE" id="PS50893"/>
    </source>
</evidence>
<keyword evidence="4" id="KW-0067">ATP-binding</keyword>
<evidence type="ECO:0000256" key="3">
    <source>
        <dbReference type="ARBA" id="ARBA00022741"/>
    </source>
</evidence>
<feature type="transmembrane region" description="Helical" evidence="5">
    <location>
        <begin position="126"/>
        <end position="145"/>
    </location>
</feature>
<dbReference type="InterPro" id="IPR027417">
    <property type="entry name" value="P-loop_NTPase"/>
</dbReference>
<keyword evidence="2" id="KW-0813">Transport</keyword>
<evidence type="ECO:0000313" key="8">
    <source>
        <dbReference type="Proteomes" id="UP001157109"/>
    </source>
</evidence>
<comment type="caution">
    <text evidence="7">The sequence shown here is derived from an EMBL/GenBank/DDBJ whole genome shotgun (WGS) entry which is preliminary data.</text>
</comment>
<feature type="domain" description="ABC transporter" evidence="6">
    <location>
        <begin position="164"/>
        <end position="392"/>
    </location>
</feature>
<protein>
    <recommendedName>
        <fullName evidence="6">ABC transporter domain-containing protein</fullName>
    </recommendedName>
</protein>
<name>A0ABQ6HRV9_9MICO</name>
<dbReference type="PANTHER" id="PTHR43335:SF4">
    <property type="entry name" value="ABC TRANSPORTER, ATP-BINDING PROTEIN"/>
    <property type="match status" value="1"/>
</dbReference>
<dbReference type="Gene3D" id="3.40.50.300">
    <property type="entry name" value="P-loop containing nucleotide triphosphate hydrolases"/>
    <property type="match status" value="1"/>
</dbReference>
<keyword evidence="8" id="KW-1185">Reference proteome</keyword>
<sequence>MQAKTLVVGSPRVRLRVRSSGTQVTLYATLWQVRGGNVTRPRSLVAPLRVTIPAGQTREVTVALPPGTYDLAAGTSWRVLLTTTDSAFANPRDVRLDQVSLAATQLELPTLPVPRAAAAPLDRESLGVAIAIGAALLGLLGLGAWRRHRRRALHRRDDLADVPLVVEDLVKTYKDGHRAVDDVSWRAERGQVVGLLGPNGAGKTTTIRMMLGLIRPDSGHVYVLGEPVGPGSAVLGRVGALVEGPGFLPHLSGRANLHAYWEATGRPDEEAAFEDAYAVAALGGALDRPVRTYSQGMRQRLGIAQAMLGKPELLFLDEPTNGLDPPQIAAMRPILQDYAATGRTVVVSSHLLGEVEQTCSHVVVMHAGRVVAAGAVADLLSSDDVTVLDLDAAEDPAPLAEALRAVPGVEAVEIAPPSVDRTGARVTVRATLSRADVVRAAVGQGAEIVAVAGHRHLEEVFLRYIEQAHASDADQSASLSERLRQVRAR</sequence>
<dbReference type="InterPro" id="IPR017871">
    <property type="entry name" value="ABC_transporter-like_CS"/>
</dbReference>
<organism evidence="7 8">
    <name type="scientific">Arsenicicoccus piscis</name>
    <dbReference type="NCBI Taxonomy" id="673954"/>
    <lineage>
        <taxon>Bacteria</taxon>
        <taxon>Bacillati</taxon>
        <taxon>Actinomycetota</taxon>
        <taxon>Actinomycetes</taxon>
        <taxon>Micrococcales</taxon>
        <taxon>Intrasporangiaceae</taxon>
        <taxon>Arsenicicoccus</taxon>
    </lineage>
</organism>
<gene>
    <name evidence="7" type="ORF">GCM10025862_32260</name>
</gene>
<dbReference type="SMART" id="SM00382">
    <property type="entry name" value="AAA"/>
    <property type="match status" value="1"/>
</dbReference>
<dbReference type="InterPro" id="IPR008979">
    <property type="entry name" value="Galactose-bd-like_sf"/>
</dbReference>
<dbReference type="SUPFAM" id="SSF49785">
    <property type="entry name" value="Galactose-binding domain-like"/>
    <property type="match status" value="1"/>
</dbReference>
<keyword evidence="5" id="KW-0812">Transmembrane</keyword>
<reference evidence="8" key="1">
    <citation type="journal article" date="2019" name="Int. J. Syst. Evol. Microbiol.">
        <title>The Global Catalogue of Microorganisms (GCM) 10K type strain sequencing project: providing services to taxonomists for standard genome sequencing and annotation.</title>
        <authorList>
            <consortium name="The Broad Institute Genomics Platform"/>
            <consortium name="The Broad Institute Genome Sequencing Center for Infectious Disease"/>
            <person name="Wu L."/>
            <person name="Ma J."/>
        </authorList>
    </citation>
    <scope>NUCLEOTIDE SEQUENCE [LARGE SCALE GENOMIC DNA]</scope>
    <source>
        <strain evidence="8">NBRC 105830</strain>
    </source>
</reference>
<evidence type="ECO:0000256" key="1">
    <source>
        <dbReference type="ARBA" id="ARBA00005417"/>
    </source>
</evidence>